<dbReference type="Gene3D" id="6.10.250.3030">
    <property type="match status" value="1"/>
</dbReference>
<keyword evidence="7" id="KW-1185">Reference proteome</keyword>
<organism evidence="6 7">
    <name type="scientific">Rhipicephalus sanguineus</name>
    <name type="common">Brown dog tick</name>
    <name type="synonym">Ixodes sanguineus</name>
    <dbReference type="NCBI Taxonomy" id="34632"/>
    <lineage>
        <taxon>Eukaryota</taxon>
        <taxon>Metazoa</taxon>
        <taxon>Ecdysozoa</taxon>
        <taxon>Arthropoda</taxon>
        <taxon>Chelicerata</taxon>
        <taxon>Arachnida</taxon>
        <taxon>Acari</taxon>
        <taxon>Parasitiformes</taxon>
        <taxon>Ixodida</taxon>
        <taxon>Ixodoidea</taxon>
        <taxon>Ixodidae</taxon>
        <taxon>Rhipicephalinae</taxon>
        <taxon>Rhipicephalus</taxon>
        <taxon>Rhipicephalus</taxon>
    </lineage>
</organism>
<evidence type="ECO:0000256" key="1">
    <source>
        <dbReference type="ARBA" id="ARBA00004123"/>
    </source>
</evidence>
<dbReference type="VEuPathDB" id="VectorBase:RSAN_025821"/>
<dbReference type="AlphaFoldDB" id="A0A9D4QHM8"/>
<reference evidence="6" key="1">
    <citation type="journal article" date="2020" name="Cell">
        <title>Large-Scale Comparative Analyses of Tick Genomes Elucidate Their Genetic Diversity and Vector Capacities.</title>
        <authorList>
            <consortium name="Tick Genome and Microbiome Consortium (TIGMIC)"/>
            <person name="Jia N."/>
            <person name="Wang J."/>
            <person name="Shi W."/>
            <person name="Du L."/>
            <person name="Sun Y."/>
            <person name="Zhan W."/>
            <person name="Jiang J.F."/>
            <person name="Wang Q."/>
            <person name="Zhang B."/>
            <person name="Ji P."/>
            <person name="Bell-Sakyi L."/>
            <person name="Cui X.M."/>
            <person name="Yuan T.T."/>
            <person name="Jiang B.G."/>
            <person name="Yang W.F."/>
            <person name="Lam T.T."/>
            <person name="Chang Q.C."/>
            <person name="Ding S.J."/>
            <person name="Wang X.J."/>
            <person name="Zhu J.G."/>
            <person name="Ruan X.D."/>
            <person name="Zhao L."/>
            <person name="Wei J.T."/>
            <person name="Ye R.Z."/>
            <person name="Que T.C."/>
            <person name="Du C.H."/>
            <person name="Zhou Y.H."/>
            <person name="Cheng J.X."/>
            <person name="Dai P.F."/>
            <person name="Guo W.B."/>
            <person name="Han X.H."/>
            <person name="Huang E.J."/>
            <person name="Li L.F."/>
            <person name="Wei W."/>
            <person name="Gao Y.C."/>
            <person name="Liu J.Z."/>
            <person name="Shao H.Z."/>
            <person name="Wang X."/>
            <person name="Wang C.C."/>
            <person name="Yang T.C."/>
            <person name="Huo Q.B."/>
            <person name="Li W."/>
            <person name="Chen H.Y."/>
            <person name="Chen S.E."/>
            <person name="Zhou L.G."/>
            <person name="Ni X.B."/>
            <person name="Tian J.H."/>
            <person name="Sheng Y."/>
            <person name="Liu T."/>
            <person name="Pan Y.S."/>
            <person name="Xia L.Y."/>
            <person name="Li J."/>
            <person name="Zhao F."/>
            <person name="Cao W.C."/>
        </authorList>
    </citation>
    <scope>NUCLEOTIDE SEQUENCE</scope>
    <source>
        <strain evidence="6">Rsan-2018</strain>
    </source>
</reference>
<accession>A0A9D4QHM8</accession>
<evidence type="ECO:0000313" key="6">
    <source>
        <dbReference type="EMBL" id="KAH7981746.1"/>
    </source>
</evidence>
<evidence type="ECO:0000259" key="5">
    <source>
        <dbReference type="Pfam" id="PF24570"/>
    </source>
</evidence>
<dbReference type="Proteomes" id="UP000821837">
    <property type="component" value="Chromosome 1"/>
</dbReference>
<sequence length="88" mass="10065">MCEESLCLMLSVERAAEVLVLADVHNAVQLKAYTMDFISSKHATEVVETAGWKSMIHRHPRLIAETFQALARQQTMPMRPPRKRITPF</sequence>
<comment type="subcellular location">
    <subcellularLocation>
        <location evidence="1">Nucleus</location>
    </subcellularLocation>
</comment>
<gene>
    <name evidence="6" type="ORF">HPB52_000992</name>
</gene>
<dbReference type="InterPro" id="IPR056423">
    <property type="entry name" value="BACK_BPM_SPOP"/>
</dbReference>
<proteinExistence type="inferred from homology"/>
<name>A0A9D4QHM8_RHISA</name>
<keyword evidence="3" id="KW-0833">Ubl conjugation pathway</keyword>
<evidence type="ECO:0000256" key="4">
    <source>
        <dbReference type="ARBA" id="ARBA00023242"/>
    </source>
</evidence>
<dbReference type="GO" id="GO:0005634">
    <property type="term" value="C:nucleus"/>
    <property type="evidence" value="ECO:0007669"/>
    <property type="project" value="UniProtKB-SubCell"/>
</dbReference>
<evidence type="ECO:0000313" key="7">
    <source>
        <dbReference type="Proteomes" id="UP000821837"/>
    </source>
</evidence>
<evidence type="ECO:0000256" key="2">
    <source>
        <dbReference type="ARBA" id="ARBA00010846"/>
    </source>
</evidence>
<reference evidence="6" key="2">
    <citation type="submission" date="2021-09" db="EMBL/GenBank/DDBJ databases">
        <authorList>
            <person name="Jia N."/>
            <person name="Wang J."/>
            <person name="Shi W."/>
            <person name="Du L."/>
            <person name="Sun Y."/>
            <person name="Zhan W."/>
            <person name="Jiang J."/>
            <person name="Wang Q."/>
            <person name="Zhang B."/>
            <person name="Ji P."/>
            <person name="Sakyi L.B."/>
            <person name="Cui X."/>
            <person name="Yuan T."/>
            <person name="Jiang B."/>
            <person name="Yang W."/>
            <person name="Lam T.T.-Y."/>
            <person name="Chang Q."/>
            <person name="Ding S."/>
            <person name="Wang X."/>
            <person name="Zhu J."/>
            <person name="Ruan X."/>
            <person name="Zhao L."/>
            <person name="Wei J."/>
            <person name="Que T."/>
            <person name="Du C."/>
            <person name="Cheng J."/>
            <person name="Dai P."/>
            <person name="Han X."/>
            <person name="Huang E."/>
            <person name="Gao Y."/>
            <person name="Liu J."/>
            <person name="Shao H."/>
            <person name="Ye R."/>
            <person name="Li L."/>
            <person name="Wei W."/>
            <person name="Wang X."/>
            <person name="Wang C."/>
            <person name="Huo Q."/>
            <person name="Li W."/>
            <person name="Guo W."/>
            <person name="Chen H."/>
            <person name="Chen S."/>
            <person name="Zhou L."/>
            <person name="Zhou L."/>
            <person name="Ni X."/>
            <person name="Tian J."/>
            <person name="Zhou Y."/>
            <person name="Sheng Y."/>
            <person name="Liu T."/>
            <person name="Pan Y."/>
            <person name="Xia L."/>
            <person name="Li J."/>
            <person name="Zhao F."/>
            <person name="Cao W."/>
        </authorList>
    </citation>
    <scope>NUCLEOTIDE SEQUENCE</scope>
    <source>
        <strain evidence="6">Rsan-2018</strain>
        <tissue evidence="6">Larvae</tissue>
    </source>
</reference>
<comment type="similarity">
    <text evidence="2">Belongs to the Tdpoz family.</text>
</comment>
<keyword evidence="4" id="KW-0539">Nucleus</keyword>
<protein>
    <recommendedName>
        <fullName evidence="5">BPM/SPOP BACK domain-containing protein</fullName>
    </recommendedName>
</protein>
<dbReference type="Pfam" id="PF24570">
    <property type="entry name" value="BACK_BPM_SPOP"/>
    <property type="match status" value="1"/>
</dbReference>
<feature type="domain" description="BPM/SPOP BACK" evidence="5">
    <location>
        <begin position="15"/>
        <end position="66"/>
    </location>
</feature>
<comment type="caution">
    <text evidence="6">The sequence shown here is derived from an EMBL/GenBank/DDBJ whole genome shotgun (WGS) entry which is preliminary data.</text>
</comment>
<dbReference type="Gene3D" id="6.20.250.50">
    <property type="match status" value="1"/>
</dbReference>
<evidence type="ECO:0000256" key="3">
    <source>
        <dbReference type="ARBA" id="ARBA00022786"/>
    </source>
</evidence>
<dbReference type="PANTHER" id="PTHR24413">
    <property type="entry name" value="SPECKLE-TYPE POZ PROTEIN"/>
    <property type="match status" value="1"/>
</dbReference>
<dbReference type="EMBL" id="JABSTV010001245">
    <property type="protein sequence ID" value="KAH7981746.1"/>
    <property type="molecule type" value="Genomic_DNA"/>
</dbReference>